<feature type="domain" description="Core" evidence="1">
    <location>
        <begin position="1"/>
        <end position="105"/>
    </location>
</feature>
<reference evidence="3" key="1">
    <citation type="journal article" date="2019" name="Int. J. Syst. Evol. Microbiol.">
        <title>The Global Catalogue of Microorganisms (GCM) 10K type strain sequencing project: providing services to taxonomists for standard genome sequencing and annotation.</title>
        <authorList>
            <consortium name="The Broad Institute Genomics Platform"/>
            <consortium name="The Broad Institute Genome Sequencing Center for Infectious Disease"/>
            <person name="Wu L."/>
            <person name="Ma J."/>
        </authorList>
    </citation>
    <scope>NUCLEOTIDE SEQUENCE [LARGE SCALE GENOMIC DNA]</scope>
    <source>
        <strain evidence="3">CGMCC 1.18578</strain>
    </source>
</reference>
<evidence type="ECO:0000313" key="3">
    <source>
        <dbReference type="Proteomes" id="UP001596108"/>
    </source>
</evidence>
<dbReference type="RefSeq" id="WP_378113820.1">
    <property type="nucleotide sequence ID" value="NZ_JBHSNC010000056.1"/>
</dbReference>
<proteinExistence type="predicted"/>
<dbReference type="EMBL" id="JBHSNC010000056">
    <property type="protein sequence ID" value="MFC5531862.1"/>
    <property type="molecule type" value="Genomic_DNA"/>
</dbReference>
<sequence>MYIDWSEGAIREMETRFGQDAKRWKLVFDTEGCGCSVNGVPTFWHVSSPDPDDIQAGSNGVEVWIKPQHELFFDEILRVTYLPEHRSFKLASDGQIYTNRLKLQDRTTTTV</sequence>
<dbReference type="InterPro" id="IPR000361">
    <property type="entry name" value="ATAP_core_dom"/>
</dbReference>
<accession>A0ABW0R6D0</accession>
<dbReference type="SUPFAM" id="SSF89360">
    <property type="entry name" value="HesB-like domain"/>
    <property type="match status" value="1"/>
</dbReference>
<organism evidence="2 3">
    <name type="scientific">Cohnella yongneupensis</name>
    <dbReference type="NCBI Taxonomy" id="425006"/>
    <lineage>
        <taxon>Bacteria</taxon>
        <taxon>Bacillati</taxon>
        <taxon>Bacillota</taxon>
        <taxon>Bacilli</taxon>
        <taxon>Bacillales</taxon>
        <taxon>Paenibacillaceae</taxon>
        <taxon>Cohnella</taxon>
    </lineage>
</organism>
<dbReference type="InterPro" id="IPR035903">
    <property type="entry name" value="HesB-like_dom_sf"/>
</dbReference>
<dbReference type="Gene3D" id="2.60.300.12">
    <property type="entry name" value="HesB-like domain"/>
    <property type="match status" value="1"/>
</dbReference>
<name>A0ABW0R6D0_9BACL</name>
<dbReference type="Proteomes" id="UP001596108">
    <property type="component" value="Unassembled WGS sequence"/>
</dbReference>
<comment type="caution">
    <text evidence="2">The sequence shown here is derived from an EMBL/GenBank/DDBJ whole genome shotgun (WGS) entry which is preliminary data.</text>
</comment>
<keyword evidence="3" id="KW-1185">Reference proteome</keyword>
<protein>
    <submittedName>
        <fullName evidence="2">Iron-sulfur cluster biosynthesis family protein</fullName>
    </submittedName>
</protein>
<evidence type="ECO:0000259" key="1">
    <source>
        <dbReference type="Pfam" id="PF01521"/>
    </source>
</evidence>
<gene>
    <name evidence="2" type="ORF">ACFPQ4_20805</name>
</gene>
<evidence type="ECO:0000313" key="2">
    <source>
        <dbReference type="EMBL" id="MFC5531862.1"/>
    </source>
</evidence>
<dbReference type="Pfam" id="PF01521">
    <property type="entry name" value="Fe-S_biosyn"/>
    <property type="match status" value="1"/>
</dbReference>